<keyword evidence="2" id="KW-0786">Thiamine pyrophosphate</keyword>
<evidence type="ECO:0000313" key="6">
    <source>
        <dbReference type="Proteomes" id="UP000279236"/>
    </source>
</evidence>
<comment type="catalytic activity">
    <reaction evidence="2">
        <text>N(6)-[(R)-lipoyl]-L-lysyl-[protein] + 3-methyl-2-oxobutanoate + H(+) = N(6)-[(R)-S(8)-2-methylpropanoyldihydrolipoyl]-L-lysyl-[protein] + CO2</text>
        <dbReference type="Rhea" id="RHEA:13457"/>
        <dbReference type="Rhea" id="RHEA-COMP:10474"/>
        <dbReference type="Rhea" id="RHEA-COMP:10497"/>
        <dbReference type="ChEBI" id="CHEBI:11851"/>
        <dbReference type="ChEBI" id="CHEBI:15378"/>
        <dbReference type="ChEBI" id="CHEBI:16526"/>
        <dbReference type="ChEBI" id="CHEBI:83099"/>
        <dbReference type="ChEBI" id="CHEBI:83142"/>
        <dbReference type="EC" id="1.2.4.4"/>
    </reaction>
</comment>
<keyword evidence="6" id="KW-1185">Reference proteome</keyword>
<proteinExistence type="inferred from homology"/>
<evidence type="ECO:0000256" key="2">
    <source>
        <dbReference type="RuleBase" id="RU365014"/>
    </source>
</evidence>
<protein>
    <recommendedName>
        <fullName evidence="2">2-oxoisovalerate dehydrogenase subunit alpha</fullName>
        <ecNumber evidence="2">1.2.4.4</ecNumber>
    </recommendedName>
    <alternativeName>
        <fullName evidence="2">Branched-chain alpha-keto acid dehydrogenase E1 component alpha chain</fullName>
    </alternativeName>
</protein>
<dbReference type="InterPro" id="IPR001017">
    <property type="entry name" value="DH_E1"/>
</dbReference>
<dbReference type="Pfam" id="PF00676">
    <property type="entry name" value="E1_dh"/>
    <property type="match status" value="1"/>
</dbReference>
<evidence type="ECO:0000256" key="1">
    <source>
        <dbReference type="ARBA" id="ARBA00023002"/>
    </source>
</evidence>
<dbReference type="STRING" id="105984.A0A427XEK8"/>
<accession>A0A427XEK8</accession>
<dbReference type="Proteomes" id="UP000279236">
    <property type="component" value="Unassembled WGS sequence"/>
</dbReference>
<reference evidence="5 6" key="1">
    <citation type="submission" date="2018-11" db="EMBL/GenBank/DDBJ databases">
        <title>Genome sequence of Apiotrichum porosum DSM 27194.</title>
        <authorList>
            <person name="Aliyu H."/>
            <person name="Gorte O."/>
            <person name="Ochsenreither K."/>
        </authorList>
    </citation>
    <scope>NUCLEOTIDE SEQUENCE [LARGE SCALE GENOMIC DNA]</scope>
    <source>
        <strain evidence="5 6">DSM 27194</strain>
    </source>
</reference>
<comment type="caution">
    <text evidence="5">The sequence shown here is derived from an EMBL/GenBank/DDBJ whole genome shotgun (WGS) entry which is preliminary data.</text>
</comment>
<gene>
    <name evidence="5" type="ORF">EHS24_003299</name>
</gene>
<keyword evidence="1 2" id="KW-0560">Oxidoreductase</keyword>
<dbReference type="PANTHER" id="PTHR43380:SF1">
    <property type="entry name" value="2-OXOISOVALERATE DEHYDROGENASE SUBUNIT ALPHA, MITOCHONDRIAL"/>
    <property type="match status" value="1"/>
</dbReference>
<comment type="cofactor">
    <cofactor evidence="2">
        <name>thiamine diphosphate</name>
        <dbReference type="ChEBI" id="CHEBI:58937"/>
    </cofactor>
</comment>
<feature type="domain" description="Dehydrogenase E1 component" evidence="4">
    <location>
        <begin position="152"/>
        <end position="453"/>
    </location>
</feature>
<dbReference type="GO" id="GO:0003863">
    <property type="term" value="F:branched-chain 2-oxo acid dehydrogenase activity"/>
    <property type="evidence" value="ECO:0007669"/>
    <property type="project" value="UniProtKB-EC"/>
</dbReference>
<comment type="similarity">
    <text evidence="2">Belongs to the BCKDHA family.</text>
</comment>
<dbReference type="InterPro" id="IPR029061">
    <property type="entry name" value="THDP-binding"/>
</dbReference>
<name>A0A427XEK8_9TREE</name>
<evidence type="ECO:0000313" key="5">
    <source>
        <dbReference type="EMBL" id="RSH77340.1"/>
    </source>
</evidence>
<dbReference type="EC" id="1.2.4.4" evidence="2"/>
<dbReference type="CDD" id="cd02000">
    <property type="entry name" value="TPP_E1_PDC_ADC_BCADC"/>
    <property type="match status" value="1"/>
</dbReference>
<dbReference type="SUPFAM" id="SSF52518">
    <property type="entry name" value="Thiamin diphosphate-binding fold (THDP-binding)"/>
    <property type="match status" value="1"/>
</dbReference>
<dbReference type="RefSeq" id="XP_028472487.1">
    <property type="nucleotide sequence ID" value="XM_028618991.1"/>
</dbReference>
<dbReference type="GO" id="GO:0009083">
    <property type="term" value="P:branched-chain amino acid catabolic process"/>
    <property type="evidence" value="ECO:0007669"/>
    <property type="project" value="TreeGrafter"/>
</dbReference>
<sequence length="518" mass="57549">MIRRARVPRSFFASLSQRNLITGPPPDLPAVHHTTSTGSPLPTPTPLPHFTPHPSLNRLMLHSMDDPRTDRPRDPRQLVYVDESQADRAARAGRMSSPLRRGAHESWWNAEQGWFNAVAKTIPTYRVLDEEGRPVKGAKLPQLTKEEALKIYKVMALIPMVDNVLYQSQRQGRISFYMQCSGEEAAVVGSAAAMRSTDEVFGQYREQAALLYRGMSLSRMMGQCFGNIDDDSSKGRMMPVHYTAPDLGFHTITSPLATQLPQAAGAAYALKTDDARQGDCVICYFGDGAASEGDFHAALNMNAVLGGPLVWFCRNNGFAISTPVIDQYAGDGIASRGPAYGIDTIRVDGNDALAVLAATREARRRAVQGKKGVLVEAMTYRVGHHSTSDDSSAYRPIEEVKEWTVVDNPISRFRAWLVTQGWWSEEEDKAMAAANKKEVLKIFNKSEKLPKPKLGEMFNDVWAVPRDGALPEVIIEQRAELGHLLKKYGEAWEPWRKELKRFVEQGEDVMDCDSGASR</sequence>
<dbReference type="InterPro" id="IPR050771">
    <property type="entry name" value="Alpha-ketoacid_DH_E1_comp"/>
</dbReference>
<dbReference type="GeneID" id="39587842"/>
<feature type="region of interest" description="Disordered" evidence="3">
    <location>
        <begin position="18"/>
        <end position="43"/>
    </location>
</feature>
<dbReference type="FunFam" id="3.40.50.970:FF:000055">
    <property type="entry name" value="2-oxoisovalerate dehydrogenase subunit alpha"/>
    <property type="match status" value="1"/>
</dbReference>
<dbReference type="PANTHER" id="PTHR43380">
    <property type="entry name" value="2-OXOISOVALERATE DEHYDROGENASE SUBUNIT ALPHA, MITOCHONDRIAL"/>
    <property type="match status" value="1"/>
</dbReference>
<dbReference type="Gene3D" id="3.40.50.970">
    <property type="match status" value="1"/>
</dbReference>
<evidence type="ECO:0000256" key="3">
    <source>
        <dbReference type="SAM" id="MobiDB-lite"/>
    </source>
</evidence>
<organism evidence="5 6">
    <name type="scientific">Apiotrichum porosum</name>
    <dbReference type="NCBI Taxonomy" id="105984"/>
    <lineage>
        <taxon>Eukaryota</taxon>
        <taxon>Fungi</taxon>
        <taxon>Dikarya</taxon>
        <taxon>Basidiomycota</taxon>
        <taxon>Agaricomycotina</taxon>
        <taxon>Tremellomycetes</taxon>
        <taxon>Trichosporonales</taxon>
        <taxon>Trichosporonaceae</taxon>
        <taxon>Apiotrichum</taxon>
    </lineage>
</organism>
<dbReference type="AlphaFoldDB" id="A0A427XEK8"/>
<dbReference type="OrthoDB" id="3845at2759"/>
<comment type="function">
    <text evidence="2">The branched-chain alpha-keto dehydrogenase complex catalyzes the overall conversion of alpha-keto acids to acyl-CoA and CO(2). It contains multiple copies of three enzymatic components: branched-chain alpha-keto acid decarboxylase (E1), lipoamide acyltransferase (E2) and lipoamide dehydrogenase (E3).</text>
</comment>
<evidence type="ECO:0000259" key="4">
    <source>
        <dbReference type="Pfam" id="PF00676"/>
    </source>
</evidence>
<dbReference type="EMBL" id="RSCE01000016">
    <property type="protein sequence ID" value="RSH77340.1"/>
    <property type="molecule type" value="Genomic_DNA"/>
</dbReference>